<dbReference type="InterPro" id="IPR003488">
    <property type="entry name" value="DprA"/>
</dbReference>
<dbReference type="EMBL" id="LMXB01000069">
    <property type="protein sequence ID" value="KUO17895.1"/>
    <property type="molecule type" value="Genomic_DNA"/>
</dbReference>
<sequence>MNGGDDPEDELLDRVFLTRVVEPGDEVGGRWLREYGVREVVRRLRAGAEPLPGVSYKRWEGLTARSRLAEPERDLAVAREAGVRFVGPDDGEWPGQLDDLGDARPLGLWVRGRPSLRMWALRSVAVVGARACTEYGAHMAAVLGGGLAERGWVVVSGGAYGVDGAAHRGALGAGGATVAVLACGVDRPYPRGHTQLISRIAEQGLVVGELPPGDHPTPSRFIVRNRVIAALTRGTVVIEAAHRSGSLVTARAAQRLGRHTIGVPGPATSGLSAGVHELLRGEAVLVTDAAEVVELVGDMGELAPDRRGPVLPRDLLEADARRVLAALPGRRAATVGEIARGAQTAEDDAIARLYELRALGYVERHGDGWKLTRQAMISVRGGRSRC</sequence>
<evidence type="ECO:0000313" key="4">
    <source>
        <dbReference type="Proteomes" id="UP000053260"/>
    </source>
</evidence>
<dbReference type="PANTHER" id="PTHR43022">
    <property type="entry name" value="PROTEIN SMF"/>
    <property type="match status" value="1"/>
</dbReference>
<feature type="domain" description="Smf/DprA SLOG" evidence="2">
    <location>
        <begin position="85"/>
        <end position="295"/>
    </location>
</feature>
<dbReference type="NCBIfam" id="TIGR00732">
    <property type="entry name" value="dprA"/>
    <property type="match status" value="1"/>
</dbReference>
<protein>
    <submittedName>
        <fullName evidence="3">DNA polymerase III subunit beta</fullName>
    </submittedName>
</protein>
<dbReference type="Pfam" id="PF02481">
    <property type="entry name" value="DNA_processg_A"/>
    <property type="match status" value="1"/>
</dbReference>
<dbReference type="RefSeq" id="WP_067026935.1">
    <property type="nucleotide sequence ID" value="NZ_KQ949094.1"/>
</dbReference>
<comment type="caution">
    <text evidence="3">The sequence shown here is derived from an EMBL/GenBank/DDBJ whole genome shotgun (WGS) entry which is preliminary data.</text>
</comment>
<keyword evidence="4" id="KW-1185">Reference proteome</keyword>
<dbReference type="PANTHER" id="PTHR43022:SF1">
    <property type="entry name" value="PROTEIN SMF"/>
    <property type="match status" value="1"/>
</dbReference>
<dbReference type="SUPFAM" id="SSF102405">
    <property type="entry name" value="MCP/YpsA-like"/>
    <property type="match status" value="1"/>
</dbReference>
<dbReference type="GO" id="GO:0009294">
    <property type="term" value="P:DNA-mediated transformation"/>
    <property type="evidence" value="ECO:0007669"/>
    <property type="project" value="InterPro"/>
</dbReference>
<proteinExistence type="inferred from homology"/>
<gene>
    <name evidence="3" type="ORF">AQJ91_27690</name>
</gene>
<organism evidence="3 4">
    <name type="scientific">Streptomyces dysideae</name>
    <dbReference type="NCBI Taxonomy" id="909626"/>
    <lineage>
        <taxon>Bacteria</taxon>
        <taxon>Bacillati</taxon>
        <taxon>Actinomycetota</taxon>
        <taxon>Actinomycetes</taxon>
        <taxon>Kitasatosporales</taxon>
        <taxon>Streptomycetaceae</taxon>
        <taxon>Streptomyces</taxon>
    </lineage>
</organism>
<accession>A0A101UW30</accession>
<dbReference type="OrthoDB" id="9785707at2"/>
<comment type="similarity">
    <text evidence="1">Belongs to the DprA/Smf family.</text>
</comment>
<evidence type="ECO:0000259" key="2">
    <source>
        <dbReference type="Pfam" id="PF02481"/>
    </source>
</evidence>
<dbReference type="InterPro" id="IPR057666">
    <property type="entry name" value="DrpA_SLOG"/>
</dbReference>
<evidence type="ECO:0000256" key="1">
    <source>
        <dbReference type="ARBA" id="ARBA00006525"/>
    </source>
</evidence>
<name>A0A101UW30_9ACTN</name>
<dbReference type="STRING" id="909626.AQJ91_27690"/>
<dbReference type="AlphaFoldDB" id="A0A101UW30"/>
<dbReference type="Gene3D" id="3.40.50.450">
    <property type="match status" value="1"/>
</dbReference>
<dbReference type="Proteomes" id="UP000053260">
    <property type="component" value="Unassembled WGS sequence"/>
</dbReference>
<evidence type="ECO:0000313" key="3">
    <source>
        <dbReference type="EMBL" id="KUO17895.1"/>
    </source>
</evidence>
<reference evidence="3 4" key="1">
    <citation type="submission" date="2015-10" db="EMBL/GenBank/DDBJ databases">
        <title>Draft genome sequence of Streptomyces sp. RV15, isolated from a marine sponge.</title>
        <authorList>
            <person name="Ruckert C."/>
            <person name="Abdelmohsen U.R."/>
            <person name="Winkler A."/>
            <person name="Hentschel U."/>
            <person name="Kalinowski J."/>
            <person name="Kampfer P."/>
            <person name="Glaeser S."/>
        </authorList>
    </citation>
    <scope>NUCLEOTIDE SEQUENCE [LARGE SCALE GENOMIC DNA]</scope>
    <source>
        <strain evidence="3 4">RV15</strain>
    </source>
</reference>